<dbReference type="Pfam" id="PF00005">
    <property type="entry name" value="ABC_tran"/>
    <property type="match status" value="1"/>
</dbReference>
<evidence type="ECO:0000256" key="2">
    <source>
        <dbReference type="ARBA" id="ARBA00005417"/>
    </source>
</evidence>
<dbReference type="SMART" id="SM00382">
    <property type="entry name" value="AAA"/>
    <property type="match status" value="1"/>
</dbReference>
<dbReference type="FunFam" id="3.40.50.300:FF:000016">
    <property type="entry name" value="Oligopeptide ABC transporter ATP-binding component"/>
    <property type="match status" value="1"/>
</dbReference>
<dbReference type="InterPro" id="IPR050388">
    <property type="entry name" value="ABC_Ni/Peptide_Import"/>
</dbReference>
<dbReference type="GO" id="GO:0005524">
    <property type="term" value="F:ATP binding"/>
    <property type="evidence" value="ECO:0007669"/>
    <property type="project" value="UniProtKB-KW"/>
</dbReference>
<evidence type="ECO:0000256" key="5">
    <source>
        <dbReference type="ARBA" id="ARBA00022741"/>
    </source>
</evidence>
<dbReference type="PROSITE" id="PS50893">
    <property type="entry name" value="ABC_TRANSPORTER_2"/>
    <property type="match status" value="1"/>
</dbReference>
<comment type="caution">
    <text evidence="9">The sequence shown here is derived from an EMBL/GenBank/DDBJ whole genome shotgun (WGS) entry which is preliminary data.</text>
</comment>
<dbReference type="GO" id="GO:0005886">
    <property type="term" value="C:plasma membrane"/>
    <property type="evidence" value="ECO:0007669"/>
    <property type="project" value="UniProtKB-SubCell"/>
</dbReference>
<keyword evidence="4" id="KW-1003">Cell membrane</keyword>
<evidence type="ECO:0000313" key="9">
    <source>
        <dbReference type="EMBL" id="NDL59324.1"/>
    </source>
</evidence>
<evidence type="ECO:0000256" key="1">
    <source>
        <dbReference type="ARBA" id="ARBA00004202"/>
    </source>
</evidence>
<keyword evidence="10" id="KW-1185">Reference proteome</keyword>
<dbReference type="Proteomes" id="UP000460435">
    <property type="component" value="Unassembled WGS sequence"/>
</dbReference>
<comment type="similarity">
    <text evidence="2">Belongs to the ABC transporter superfamily.</text>
</comment>
<dbReference type="PROSITE" id="PS00211">
    <property type="entry name" value="ABC_TRANSPORTER_1"/>
    <property type="match status" value="1"/>
</dbReference>
<dbReference type="InterPro" id="IPR003439">
    <property type="entry name" value="ABC_transporter-like_ATP-bd"/>
</dbReference>
<evidence type="ECO:0000256" key="3">
    <source>
        <dbReference type="ARBA" id="ARBA00022448"/>
    </source>
</evidence>
<dbReference type="InterPro" id="IPR027417">
    <property type="entry name" value="P-loop_NTPase"/>
</dbReference>
<evidence type="ECO:0000256" key="6">
    <source>
        <dbReference type="ARBA" id="ARBA00022840"/>
    </source>
</evidence>
<comment type="subcellular location">
    <subcellularLocation>
        <location evidence="1">Cell membrane</location>
        <topology evidence="1">Peripheral membrane protein</topology>
    </subcellularLocation>
</comment>
<dbReference type="InterPro" id="IPR003593">
    <property type="entry name" value="AAA+_ATPase"/>
</dbReference>
<gene>
    <name evidence="9" type="ORF">F7O44_19830</name>
</gene>
<name>A0A7K3M7T3_9ACTN</name>
<dbReference type="PANTHER" id="PTHR43297">
    <property type="entry name" value="OLIGOPEPTIDE TRANSPORT ATP-BINDING PROTEIN APPD"/>
    <property type="match status" value="1"/>
</dbReference>
<feature type="domain" description="ABC transporter" evidence="8">
    <location>
        <begin position="9"/>
        <end position="257"/>
    </location>
</feature>
<dbReference type="PANTHER" id="PTHR43297:SF2">
    <property type="entry name" value="DIPEPTIDE TRANSPORT ATP-BINDING PROTEIN DPPD"/>
    <property type="match status" value="1"/>
</dbReference>
<dbReference type="GO" id="GO:0015833">
    <property type="term" value="P:peptide transport"/>
    <property type="evidence" value="ECO:0007669"/>
    <property type="project" value="InterPro"/>
</dbReference>
<dbReference type="CDD" id="cd03257">
    <property type="entry name" value="ABC_NikE_OppD_transporters"/>
    <property type="match status" value="1"/>
</dbReference>
<evidence type="ECO:0000259" key="8">
    <source>
        <dbReference type="PROSITE" id="PS50893"/>
    </source>
</evidence>
<sequence length="333" mass="35828">MTSEAVLSVRDLHVAFRTRRGLARVVNGVTYDVEAGRTLAIVGESGSGKSVSTLALLGLLPTGVARVQGSAIFGGEELIGRPEEYLRAIRGAGIGMVFQDPMTSLNPVLTVGRQIVEAIRAHRSTAKDVARKRAEELLAEVGIPDPRSRLDAYPHQLSGGMRQRVMIAIALAGEPRVLIADEATTALDVTVQAQILELIQRLQAEHRTGVVWITHDLGVVAGIAHHVLVMYAGRTVEEGSADELFDRPVHPYTRGLLGSMPVVDDPRAARDRDPLLTMPGLPPDPVALPPGCAFFPRCPIRADDRCSHEVPPLTQVAGGRRHRAATFYSPEGP</sequence>
<dbReference type="SUPFAM" id="SSF52540">
    <property type="entry name" value="P-loop containing nucleoside triphosphate hydrolases"/>
    <property type="match status" value="1"/>
</dbReference>
<dbReference type="InterPro" id="IPR017871">
    <property type="entry name" value="ABC_transporter-like_CS"/>
</dbReference>
<organism evidence="9 10">
    <name type="scientific">Phytoactinopolyspora mesophila</name>
    <dbReference type="NCBI Taxonomy" id="2650750"/>
    <lineage>
        <taxon>Bacteria</taxon>
        <taxon>Bacillati</taxon>
        <taxon>Actinomycetota</taxon>
        <taxon>Actinomycetes</taxon>
        <taxon>Jiangellales</taxon>
        <taxon>Jiangellaceae</taxon>
        <taxon>Phytoactinopolyspora</taxon>
    </lineage>
</organism>
<accession>A0A7K3M7T3</accession>
<keyword evidence="7" id="KW-0472">Membrane</keyword>
<evidence type="ECO:0000313" key="10">
    <source>
        <dbReference type="Proteomes" id="UP000460435"/>
    </source>
</evidence>
<reference evidence="9 10" key="1">
    <citation type="submission" date="2019-11" db="EMBL/GenBank/DDBJ databases">
        <authorList>
            <person name="Li X.-J."/>
            <person name="Feng X.-M."/>
        </authorList>
    </citation>
    <scope>NUCLEOTIDE SEQUENCE [LARGE SCALE GENOMIC DNA]</scope>
    <source>
        <strain evidence="9 10">XMNu-373</strain>
    </source>
</reference>
<protein>
    <submittedName>
        <fullName evidence="9">ATP-binding cassette domain-containing protein</fullName>
    </submittedName>
</protein>
<keyword evidence="3" id="KW-0813">Transport</keyword>
<dbReference type="Pfam" id="PF08352">
    <property type="entry name" value="oligo_HPY"/>
    <property type="match status" value="1"/>
</dbReference>
<proteinExistence type="inferred from homology"/>
<dbReference type="GO" id="GO:0016887">
    <property type="term" value="F:ATP hydrolysis activity"/>
    <property type="evidence" value="ECO:0007669"/>
    <property type="project" value="InterPro"/>
</dbReference>
<keyword evidence="5" id="KW-0547">Nucleotide-binding</keyword>
<dbReference type="RefSeq" id="WP_162452023.1">
    <property type="nucleotide sequence ID" value="NZ_WLZY01000007.1"/>
</dbReference>
<dbReference type="AlphaFoldDB" id="A0A7K3M7T3"/>
<dbReference type="EMBL" id="WLZY01000007">
    <property type="protein sequence ID" value="NDL59324.1"/>
    <property type="molecule type" value="Genomic_DNA"/>
</dbReference>
<dbReference type="Gene3D" id="3.40.50.300">
    <property type="entry name" value="P-loop containing nucleotide triphosphate hydrolases"/>
    <property type="match status" value="1"/>
</dbReference>
<keyword evidence="6 9" id="KW-0067">ATP-binding</keyword>
<dbReference type="NCBIfam" id="TIGR01727">
    <property type="entry name" value="oligo_HPY"/>
    <property type="match status" value="1"/>
</dbReference>
<evidence type="ECO:0000256" key="7">
    <source>
        <dbReference type="ARBA" id="ARBA00023136"/>
    </source>
</evidence>
<dbReference type="InterPro" id="IPR013563">
    <property type="entry name" value="Oligopep_ABC_C"/>
</dbReference>
<evidence type="ECO:0000256" key="4">
    <source>
        <dbReference type="ARBA" id="ARBA00022475"/>
    </source>
</evidence>